<gene>
    <name evidence="2" type="ORF">FCC1311_065072</name>
</gene>
<evidence type="ECO:0000313" key="2">
    <source>
        <dbReference type="EMBL" id="GBG30288.1"/>
    </source>
</evidence>
<dbReference type="InParanoid" id="A0A2R5GKN2"/>
<dbReference type="OrthoDB" id="112749at2759"/>
<accession>A0A2R5GKN2</accession>
<sequence length="368" mass="38750">MASSSSSAAAAATAAVRARLQRLLQEHEFDASATASANLSWKPEVAENHHLRDEAATYELPLALCAALLAPGETKYSDARDDGEPLCHVKQTQDANGAASSEEKDSSGPEEDLGDFGPWAQKPALDCLMNCLDAWESSQSPPSRPAFSMTVPGVVEVEKDLAERPLACASIIAAWQALKTVCASETSQTQCSTNVDKSVDALFQALGVGGVLQLLGHRMTIGTLPVLCPAVSLLLSAFEKPNREGKPLSVGGRALAKHCTRGAADWWGGANGNDAAKNARARARLLYILRDASWVNVHVLPAGDKQTALAVAEIRCAEGYGARWTADGKMFRGFLEPVAYFQHGRVSSGQAESATSGVDDSSGLSSTA</sequence>
<keyword evidence="3" id="KW-1185">Reference proteome</keyword>
<name>A0A2R5GKN2_9STRA</name>
<reference evidence="2 3" key="1">
    <citation type="submission" date="2017-12" db="EMBL/GenBank/DDBJ databases">
        <title>Sequencing, de novo assembly and annotation of complete genome of a new Thraustochytrid species, strain FCC1311.</title>
        <authorList>
            <person name="Sedici K."/>
            <person name="Godart F."/>
            <person name="Aiese Cigliano R."/>
            <person name="Sanseverino W."/>
            <person name="Barakat M."/>
            <person name="Ortet P."/>
            <person name="Marechal E."/>
            <person name="Cagnac O."/>
            <person name="Amato A."/>
        </authorList>
    </citation>
    <scope>NUCLEOTIDE SEQUENCE [LARGE SCALE GENOMIC DNA]</scope>
</reference>
<feature type="region of interest" description="Disordered" evidence="1">
    <location>
        <begin position="91"/>
        <end position="116"/>
    </location>
</feature>
<dbReference type="EMBL" id="BEYU01000074">
    <property type="protein sequence ID" value="GBG30288.1"/>
    <property type="molecule type" value="Genomic_DNA"/>
</dbReference>
<comment type="caution">
    <text evidence="2">The sequence shown here is derived from an EMBL/GenBank/DDBJ whole genome shotgun (WGS) entry which is preliminary data.</text>
</comment>
<evidence type="ECO:0000313" key="3">
    <source>
        <dbReference type="Proteomes" id="UP000241890"/>
    </source>
</evidence>
<proteinExistence type="predicted"/>
<protein>
    <submittedName>
        <fullName evidence="2">Uncharacterized protein</fullName>
    </submittedName>
</protein>
<evidence type="ECO:0000256" key="1">
    <source>
        <dbReference type="SAM" id="MobiDB-lite"/>
    </source>
</evidence>
<dbReference type="AlphaFoldDB" id="A0A2R5GKN2"/>
<dbReference type="Proteomes" id="UP000241890">
    <property type="component" value="Unassembled WGS sequence"/>
</dbReference>
<dbReference type="PANTHER" id="PTHR34204">
    <property type="entry name" value="RNA-BINDING ASCH DOMAIN PROTEIN"/>
    <property type="match status" value="1"/>
</dbReference>
<organism evidence="2 3">
    <name type="scientific">Hondaea fermentalgiana</name>
    <dbReference type="NCBI Taxonomy" id="2315210"/>
    <lineage>
        <taxon>Eukaryota</taxon>
        <taxon>Sar</taxon>
        <taxon>Stramenopiles</taxon>
        <taxon>Bigyra</taxon>
        <taxon>Labyrinthulomycetes</taxon>
        <taxon>Thraustochytrida</taxon>
        <taxon>Thraustochytriidae</taxon>
        <taxon>Hondaea</taxon>
    </lineage>
</organism>
<dbReference type="PANTHER" id="PTHR34204:SF2">
    <property type="entry name" value="RNA-BINDING ASCH DOMAIN PROTEIN"/>
    <property type="match status" value="1"/>
</dbReference>